<accession>A0A6A6LQ45</accession>
<evidence type="ECO:0000313" key="3">
    <source>
        <dbReference type="Proteomes" id="UP000467840"/>
    </source>
</evidence>
<dbReference type="InterPro" id="IPR002213">
    <property type="entry name" value="UDP_glucos_trans"/>
</dbReference>
<gene>
    <name evidence="2" type="ORF">GH714_037786</name>
</gene>
<protein>
    <recommendedName>
        <fullName evidence="4">Anthocyanidin 3-O-glucosyltransferase</fullName>
    </recommendedName>
</protein>
<dbReference type="Gene3D" id="3.40.50.2000">
    <property type="entry name" value="Glycogen Phosphorylase B"/>
    <property type="match status" value="1"/>
</dbReference>
<evidence type="ECO:0008006" key="4">
    <source>
        <dbReference type="Google" id="ProtNLM"/>
    </source>
</evidence>
<keyword evidence="3" id="KW-1185">Reference proteome</keyword>
<dbReference type="Proteomes" id="UP000467840">
    <property type="component" value="Chromosome 4"/>
</dbReference>
<evidence type="ECO:0000256" key="1">
    <source>
        <dbReference type="ARBA" id="ARBA00022679"/>
    </source>
</evidence>
<dbReference type="GO" id="GO:0008194">
    <property type="term" value="F:UDP-glycosyltransferase activity"/>
    <property type="evidence" value="ECO:0007669"/>
    <property type="project" value="InterPro"/>
</dbReference>
<dbReference type="PANTHER" id="PTHR48045">
    <property type="entry name" value="UDP-GLYCOSYLTRANSFERASE 72B1"/>
    <property type="match status" value="1"/>
</dbReference>
<dbReference type="SUPFAM" id="SSF53756">
    <property type="entry name" value="UDP-Glycosyltransferase/glycogen phosphorylase"/>
    <property type="match status" value="1"/>
</dbReference>
<name>A0A6A6LQ45_HEVBR</name>
<dbReference type="AlphaFoldDB" id="A0A6A6LQ45"/>
<proteinExistence type="predicted"/>
<reference evidence="2 3" key="1">
    <citation type="journal article" date="2020" name="Mol. Plant">
        <title>The Chromosome-Based Rubber Tree Genome Provides New Insights into Spurge Genome Evolution and Rubber Biosynthesis.</title>
        <authorList>
            <person name="Liu J."/>
            <person name="Shi C."/>
            <person name="Shi C.C."/>
            <person name="Li W."/>
            <person name="Zhang Q.J."/>
            <person name="Zhang Y."/>
            <person name="Li K."/>
            <person name="Lu H.F."/>
            <person name="Shi C."/>
            <person name="Zhu S.T."/>
            <person name="Xiao Z.Y."/>
            <person name="Nan H."/>
            <person name="Yue Y."/>
            <person name="Zhu X.G."/>
            <person name="Wu Y."/>
            <person name="Hong X.N."/>
            <person name="Fan G.Y."/>
            <person name="Tong Y."/>
            <person name="Zhang D."/>
            <person name="Mao C.L."/>
            <person name="Liu Y.L."/>
            <person name="Hao S.J."/>
            <person name="Liu W.Q."/>
            <person name="Lv M.Q."/>
            <person name="Zhang H.B."/>
            <person name="Liu Y."/>
            <person name="Hu-Tang G.R."/>
            <person name="Wang J.P."/>
            <person name="Wang J.H."/>
            <person name="Sun Y.H."/>
            <person name="Ni S.B."/>
            <person name="Chen W.B."/>
            <person name="Zhang X.C."/>
            <person name="Jiao Y.N."/>
            <person name="Eichler E.E."/>
            <person name="Li G.H."/>
            <person name="Liu X."/>
            <person name="Gao L.Z."/>
        </authorList>
    </citation>
    <scope>NUCLEOTIDE SEQUENCE [LARGE SCALE GENOMIC DNA]</scope>
    <source>
        <strain evidence="3">cv. GT1</strain>
        <tissue evidence="2">Leaf</tissue>
    </source>
</reference>
<keyword evidence="1" id="KW-0808">Transferase</keyword>
<dbReference type="Pfam" id="PF00201">
    <property type="entry name" value="UDPGT"/>
    <property type="match status" value="1"/>
</dbReference>
<evidence type="ECO:0000313" key="2">
    <source>
        <dbReference type="EMBL" id="KAF2302565.1"/>
    </source>
</evidence>
<comment type="caution">
    <text evidence="2">The sequence shown here is derived from an EMBL/GenBank/DDBJ whole genome shotgun (WGS) entry which is preliminary data.</text>
</comment>
<dbReference type="PANTHER" id="PTHR48045:SF20">
    <property type="entry name" value="UDP-RHAMNOSE:RHAMNOSYLTRANSFERASE 1"/>
    <property type="match status" value="1"/>
</dbReference>
<organism evidence="2 3">
    <name type="scientific">Hevea brasiliensis</name>
    <name type="common">Para rubber tree</name>
    <name type="synonym">Siphonia brasiliensis</name>
    <dbReference type="NCBI Taxonomy" id="3981"/>
    <lineage>
        <taxon>Eukaryota</taxon>
        <taxon>Viridiplantae</taxon>
        <taxon>Streptophyta</taxon>
        <taxon>Embryophyta</taxon>
        <taxon>Tracheophyta</taxon>
        <taxon>Spermatophyta</taxon>
        <taxon>Magnoliopsida</taxon>
        <taxon>eudicotyledons</taxon>
        <taxon>Gunneridae</taxon>
        <taxon>Pentapetalae</taxon>
        <taxon>rosids</taxon>
        <taxon>fabids</taxon>
        <taxon>Malpighiales</taxon>
        <taxon>Euphorbiaceae</taxon>
        <taxon>Crotonoideae</taxon>
        <taxon>Micrandreae</taxon>
        <taxon>Hevea</taxon>
    </lineage>
</organism>
<sequence length="140" mass="15870">MGGLLPPEDFDGSSDQDDVWLAIKEWLGNQNKGFVVYIAFRCESELSQPELHELALGLELSALPFFWALRKRDNSVKLPDGFEERVNGRGMVWTSWVTQLKIMGHELVGHFLTHCGYASIIEALYFELPLIMFPIAIDKG</sequence>
<dbReference type="EMBL" id="JAAGAX010000010">
    <property type="protein sequence ID" value="KAF2302565.1"/>
    <property type="molecule type" value="Genomic_DNA"/>
</dbReference>